<dbReference type="AlphaFoldDB" id="A0A1H9WQ07"/>
<accession>A0A1H9WQ07</accession>
<dbReference type="RefSeq" id="WP_092261182.1">
    <property type="nucleotide sequence ID" value="NZ_CP047199.1"/>
</dbReference>
<organism evidence="1 2">
    <name type="scientific">Corynebacterium cystitidis DSM 20524</name>
    <dbReference type="NCBI Taxonomy" id="1121357"/>
    <lineage>
        <taxon>Bacteria</taxon>
        <taxon>Bacillati</taxon>
        <taxon>Actinomycetota</taxon>
        <taxon>Actinomycetes</taxon>
        <taxon>Mycobacteriales</taxon>
        <taxon>Corynebacteriaceae</taxon>
        <taxon>Corynebacterium</taxon>
    </lineage>
</organism>
<sequence length="223" mass="24997">MGTENIIIHIPETPVPPQHVYDWVLTARETTPINTRRITSIHYAVNAALHSDGIPVDTTGDNCLIIQDYDETIPATLTAIEPALTATAALVILEIKHLVWRFGDATTDYSLSTSEYHAGSASTAGIPQWLDYITHTAETSAQFGIGSIPYDFLLIESNTKPQTYIQCYYDPTTTNYQVEMRLGNADKHYTRILENRDKATAVIRDWMTGTDRDATGWEKMSWN</sequence>
<reference evidence="2" key="1">
    <citation type="submission" date="2016-10" db="EMBL/GenBank/DDBJ databases">
        <authorList>
            <person name="Varghese N."/>
            <person name="Submissions S."/>
        </authorList>
    </citation>
    <scope>NUCLEOTIDE SEQUENCE [LARGE SCALE GENOMIC DNA]</scope>
    <source>
        <strain evidence="2">DSM 20524</strain>
    </source>
</reference>
<gene>
    <name evidence="1" type="ORF">SAMN05661109_02845</name>
</gene>
<evidence type="ECO:0000313" key="2">
    <source>
        <dbReference type="Proteomes" id="UP000198929"/>
    </source>
</evidence>
<keyword evidence="2" id="KW-1185">Reference proteome</keyword>
<dbReference type="EMBL" id="FOGQ01000032">
    <property type="protein sequence ID" value="SES35904.1"/>
    <property type="molecule type" value="Genomic_DNA"/>
</dbReference>
<dbReference type="Proteomes" id="UP000198929">
    <property type="component" value="Unassembled WGS sequence"/>
</dbReference>
<dbReference type="STRING" id="1121357.SAMN05661109_02845"/>
<name>A0A1H9WQ07_9CORY</name>
<proteinExistence type="predicted"/>
<protein>
    <submittedName>
        <fullName evidence="1">Uncharacterized protein</fullName>
    </submittedName>
</protein>
<evidence type="ECO:0000313" key="1">
    <source>
        <dbReference type="EMBL" id="SES35904.1"/>
    </source>
</evidence>